<feature type="compositionally biased region" description="Low complexity" evidence="7">
    <location>
        <begin position="639"/>
        <end position="651"/>
    </location>
</feature>
<keyword evidence="1" id="KW-0157">Chromophore</keyword>
<dbReference type="GO" id="GO:0016301">
    <property type="term" value="F:kinase activity"/>
    <property type="evidence" value="ECO:0007669"/>
    <property type="project" value="UniProtKB-KW"/>
</dbReference>
<evidence type="ECO:0000256" key="5">
    <source>
        <dbReference type="ARBA" id="ARBA00022777"/>
    </source>
</evidence>
<keyword evidence="1" id="KW-0600">Photoreceptor protein</keyword>
<feature type="transmembrane region" description="Helical" evidence="8">
    <location>
        <begin position="1289"/>
        <end position="1312"/>
    </location>
</feature>
<keyword evidence="2" id="KW-0716">Sensory transduction</keyword>
<feature type="domain" description="PAS" evidence="9">
    <location>
        <begin position="1"/>
        <end position="45"/>
    </location>
</feature>
<accession>A0AAD3DZN2</accession>
<evidence type="ECO:0000256" key="3">
    <source>
        <dbReference type="ARBA" id="ARBA00022679"/>
    </source>
</evidence>
<dbReference type="PANTHER" id="PTHR31600">
    <property type="entry name" value="TINY MACROCYSTS PROTEIN B-RELATED"/>
    <property type="match status" value="1"/>
</dbReference>
<keyword evidence="11" id="KW-1185">Reference proteome</keyword>
<feature type="region of interest" description="Disordered" evidence="7">
    <location>
        <begin position="764"/>
        <end position="865"/>
    </location>
</feature>
<reference evidence="10 11" key="1">
    <citation type="journal article" date="2021" name="Sci. Rep.">
        <title>Genome sequencing of the multicellular alga Astrephomene provides insights into convergent evolution of germ-soma differentiation.</title>
        <authorList>
            <person name="Yamashita S."/>
            <person name="Yamamoto K."/>
            <person name="Matsuzaki R."/>
            <person name="Suzuki S."/>
            <person name="Yamaguchi H."/>
            <person name="Hirooka S."/>
            <person name="Minakuchi Y."/>
            <person name="Miyagishima S."/>
            <person name="Kawachi M."/>
            <person name="Toyoda A."/>
            <person name="Nozaki H."/>
        </authorList>
    </citation>
    <scope>NUCLEOTIDE SEQUENCE [LARGE SCALE GENOMIC DNA]</scope>
    <source>
        <strain evidence="10 11">NIES-4017</strain>
    </source>
</reference>
<evidence type="ECO:0000313" key="10">
    <source>
        <dbReference type="EMBL" id="GFR49782.1"/>
    </source>
</evidence>
<dbReference type="InterPro" id="IPR000014">
    <property type="entry name" value="PAS"/>
</dbReference>
<feature type="compositionally biased region" description="Basic and acidic residues" evidence="7">
    <location>
        <begin position="832"/>
        <end position="842"/>
    </location>
</feature>
<keyword evidence="8" id="KW-0812">Transmembrane</keyword>
<feature type="compositionally biased region" description="Acidic residues" evidence="7">
    <location>
        <begin position="719"/>
        <end position="731"/>
    </location>
</feature>
<feature type="transmembrane region" description="Helical" evidence="8">
    <location>
        <begin position="906"/>
        <end position="926"/>
    </location>
</feature>
<dbReference type="NCBIfam" id="TIGR00229">
    <property type="entry name" value="sensory_box"/>
    <property type="match status" value="1"/>
</dbReference>
<dbReference type="Gene3D" id="3.30.450.20">
    <property type="entry name" value="PAS domain"/>
    <property type="match status" value="1"/>
</dbReference>
<feature type="transmembrane region" description="Helical" evidence="8">
    <location>
        <begin position="1111"/>
        <end position="1133"/>
    </location>
</feature>
<dbReference type="InterPro" id="IPR035965">
    <property type="entry name" value="PAS-like_dom_sf"/>
</dbReference>
<keyword evidence="6" id="KW-0067">ATP-binding</keyword>
<feature type="compositionally biased region" description="Basic and acidic residues" evidence="7">
    <location>
        <begin position="1228"/>
        <end position="1258"/>
    </location>
</feature>
<dbReference type="PANTHER" id="PTHR31600:SF2">
    <property type="entry name" value="GAMETE ENRICHED GENE 10 PROTEIN-RELATED"/>
    <property type="match status" value="1"/>
</dbReference>
<keyword evidence="5" id="KW-0418">Kinase</keyword>
<name>A0AAD3DZN2_9CHLO</name>
<dbReference type="Pfam" id="PF00989">
    <property type="entry name" value="PAS"/>
    <property type="match status" value="1"/>
</dbReference>
<keyword evidence="8" id="KW-1133">Transmembrane helix</keyword>
<dbReference type="GO" id="GO:0006355">
    <property type="term" value="P:regulation of DNA-templated transcription"/>
    <property type="evidence" value="ECO:0007669"/>
    <property type="project" value="InterPro"/>
</dbReference>
<keyword evidence="3" id="KW-0808">Transferase</keyword>
<evidence type="ECO:0000256" key="8">
    <source>
        <dbReference type="SAM" id="Phobius"/>
    </source>
</evidence>
<protein>
    <recommendedName>
        <fullName evidence="9">PAS domain-containing protein</fullName>
    </recommendedName>
</protein>
<organism evidence="10 11">
    <name type="scientific">Astrephomene gubernaculifera</name>
    <dbReference type="NCBI Taxonomy" id="47775"/>
    <lineage>
        <taxon>Eukaryota</taxon>
        <taxon>Viridiplantae</taxon>
        <taxon>Chlorophyta</taxon>
        <taxon>core chlorophytes</taxon>
        <taxon>Chlorophyceae</taxon>
        <taxon>CS clade</taxon>
        <taxon>Chlamydomonadales</taxon>
        <taxon>Astrephomenaceae</taxon>
        <taxon>Astrephomene</taxon>
    </lineage>
</organism>
<dbReference type="Proteomes" id="UP001054857">
    <property type="component" value="Unassembled WGS sequence"/>
</dbReference>
<feature type="region of interest" description="Disordered" evidence="7">
    <location>
        <begin position="1174"/>
        <end position="1203"/>
    </location>
</feature>
<feature type="region of interest" description="Disordered" evidence="7">
    <location>
        <begin position="1215"/>
        <end position="1271"/>
    </location>
</feature>
<evidence type="ECO:0000256" key="2">
    <source>
        <dbReference type="ARBA" id="ARBA00022606"/>
    </source>
</evidence>
<dbReference type="InterPro" id="IPR013767">
    <property type="entry name" value="PAS_fold"/>
</dbReference>
<feature type="transmembrane region" description="Helical" evidence="8">
    <location>
        <begin position="1499"/>
        <end position="1519"/>
    </location>
</feature>
<evidence type="ECO:0000256" key="4">
    <source>
        <dbReference type="ARBA" id="ARBA00022741"/>
    </source>
</evidence>
<sequence length="1615" mass="174194">MDTSDDAVLVINSEGIIMVANEGIVRMFGYTKAELEGANVNMLMPPPFSQRHSGYLQRYAATGEAHILDEVAEVVAMHKDHFVFPINMCVTKLSGGRGDAIFLGLLRHVPPSVTDVRVWTTLGGSVLVADQQFCSLCGVPQSFLIGRRFPSLVTDCAAAEAFLRRCHDATAEVTRAGSITAAFSIVHEYSEPVNVEVTVRLAGSDAQRILVFCMRRLDGKAGTMLVTDGQLRVKFATWDVGILLGYSLTELESMRLEDLLPPPFSTLHTRWGRNMHPAPPAFGCRSGVVVHMLSSAGAQVPVRIEVNGRETSRGAVQHVVKVTKAGPKEFLEEKCTVITIDFSGRVVAVSSPTTALFGFRAACMAGASVCDFIDVFTDWRNKNGDGSLQMLLLALLDWEQRMPGASWRVGVNQPPDDGDHHASSVVPLPAIKGAAPAEFMHAVKTARVMACMQVELDDSGHEGSEGKAGGGVIEGSAIRLVLWRRDLLTGLLELDSQLNIRRADVQTGLILGVSPTVLARQSLHDVLDLPFGALTWEELMGKEGHRAKRGALKGHKANPDGTGSVRPAISISAQRAFTGSHPDGGTMRIFVQGVQVEGPNGAAKVQVTFHPDTAFKGAHVDLIKALHMEAALAAAHHGSGEGDAAAGAHTAAGGGDGKRAEVAGQSGDVGPHKPSALMPQRSALRRATDHSAEAGKGAVAFDVDHHASQLGDGIKSGSDDDSDDDDSDSDDGPGPQPPEDRGLYSRGGRSSEFVEQWVHTVSRQATAAPQGIPGLPTVPAGEDERVDPSDITPQVVDRPESPAAPCKPPEPSKGARKAAKRSEVEADDDEEVCKPGKNRDAGMDDASSNGSASQASASIGGASSATAATTADEELVVDVRRERLLKALHRTLLGPVLAEPLTRMQMHTLGLLAVMLVAHIACYVFFKGLVAKEHANIYLVRDQAFAMDRGQLILNRVIEASFCAIPGIKNVSGCSLPLDSTMALLRSNVDELEAYHQAVYLGISKIEKLKDTRSYEYFTYPTVNYTINMDGSGPGDHAPSVSTGVWQYVNRFIAAAREALYWLPVLGPGYMGHRTFGFILGSAAGPLFDSGAVALDYLVNATWTSLTKLRTALIALFVVEALVVQLCCLTYQWSLVKRLERARLVGLAAMLGLPGPVLRKMTAANCDEIIRDEDEEEDDGNAGVDHADQQQQQQQRPESKHGYLRHRSVGKRLDWQEPADNSTITGNQDKDTDMDDRSKLGVAEVPKDDGEGSTRQKSTDQQSVAKGRSAERSDLVVNGKRLIPTMWNVARFMVPFLAWNIALVTVYGVTLYKLQDMQGPLASLNMACHVVYRYTRVSGIAFAMVTLDIHARPALQMLTLMEVKNLQSEYDALMYGGLASTQANSVFRHPVPASAFESASFARTFFRAKGCQRFDKTQCLPVDSPYYEVTHNGLDAMMRRAITELELMTADDPGDLAYDSSRSDYMAVVGRHDLYEGLQQAAGLFVDYSISRYESVQNFHTILLVATVLLVLSYIVFMLQPHMARVREEARRQSGMLSHVPDTDMDVRGYVRAVLKQLSTAATAKKSEIAKSAGGEVAGIKDNGTDRGGDLSSGIGVVPRTFHSESNASGSAVSY</sequence>
<evidence type="ECO:0000256" key="6">
    <source>
        <dbReference type="ARBA" id="ARBA00022840"/>
    </source>
</evidence>
<feature type="compositionally biased region" description="Low complexity" evidence="7">
    <location>
        <begin position="846"/>
        <end position="865"/>
    </location>
</feature>
<dbReference type="SMART" id="SM00091">
    <property type="entry name" value="PAS"/>
    <property type="match status" value="3"/>
</dbReference>
<dbReference type="SUPFAM" id="SSF55785">
    <property type="entry name" value="PYP-like sensor domain (PAS domain)"/>
    <property type="match status" value="1"/>
</dbReference>
<dbReference type="InterPro" id="IPR052994">
    <property type="entry name" value="Tiny_macrocysts_regulators"/>
</dbReference>
<feature type="transmembrane region" description="Helical" evidence="8">
    <location>
        <begin position="1076"/>
        <end position="1099"/>
    </location>
</feature>
<dbReference type="GO" id="GO:0009881">
    <property type="term" value="F:photoreceptor activity"/>
    <property type="evidence" value="ECO:0007669"/>
    <property type="project" value="UniProtKB-KW"/>
</dbReference>
<dbReference type="FunFam" id="3.30.450.20:FF:000060">
    <property type="entry name" value="Sensor protein FixL"/>
    <property type="match status" value="1"/>
</dbReference>
<keyword evidence="1" id="KW-0675">Receptor</keyword>
<evidence type="ECO:0000256" key="7">
    <source>
        <dbReference type="SAM" id="MobiDB-lite"/>
    </source>
</evidence>
<gene>
    <name evidence="10" type="ORF">Agub_g11721</name>
</gene>
<keyword evidence="4" id="KW-0547">Nucleotide-binding</keyword>
<proteinExistence type="predicted"/>
<comment type="caution">
    <text evidence="10">The sequence shown here is derived from an EMBL/GenBank/DDBJ whole genome shotgun (WGS) entry which is preliminary data.</text>
</comment>
<keyword evidence="8" id="KW-0472">Membrane</keyword>
<evidence type="ECO:0000259" key="9">
    <source>
        <dbReference type="PROSITE" id="PS50112"/>
    </source>
</evidence>
<dbReference type="GO" id="GO:0005524">
    <property type="term" value="F:ATP binding"/>
    <property type="evidence" value="ECO:0007669"/>
    <property type="project" value="UniProtKB-KW"/>
</dbReference>
<feature type="region of interest" description="Disordered" evidence="7">
    <location>
        <begin position="639"/>
        <end position="676"/>
    </location>
</feature>
<dbReference type="EMBL" id="BMAR01000032">
    <property type="protein sequence ID" value="GFR49782.1"/>
    <property type="molecule type" value="Genomic_DNA"/>
</dbReference>
<dbReference type="CDD" id="cd00130">
    <property type="entry name" value="PAS"/>
    <property type="match status" value="1"/>
</dbReference>
<evidence type="ECO:0000313" key="11">
    <source>
        <dbReference type="Proteomes" id="UP001054857"/>
    </source>
</evidence>
<feature type="region of interest" description="Disordered" evidence="7">
    <location>
        <begin position="709"/>
        <end position="747"/>
    </location>
</feature>
<dbReference type="PROSITE" id="PS50112">
    <property type="entry name" value="PAS"/>
    <property type="match status" value="1"/>
</dbReference>
<evidence type="ECO:0000256" key="1">
    <source>
        <dbReference type="ARBA" id="ARBA00022543"/>
    </source>
</evidence>